<dbReference type="AlphaFoldDB" id="A0A837HUU7"/>
<dbReference type="GO" id="GO:0004526">
    <property type="term" value="F:ribonuclease P activity"/>
    <property type="evidence" value="ECO:0007669"/>
    <property type="project" value="InterPro"/>
</dbReference>
<evidence type="ECO:0000256" key="2">
    <source>
        <dbReference type="SAM" id="MobiDB-lite"/>
    </source>
</evidence>
<dbReference type="Gene3D" id="3.30.230.10">
    <property type="match status" value="1"/>
</dbReference>
<dbReference type="Pfam" id="PF00825">
    <property type="entry name" value="Ribonuclease_P"/>
    <property type="match status" value="1"/>
</dbReference>
<dbReference type="EMBL" id="LBWL01000001">
    <property type="protein sequence ID" value="KKR09610.1"/>
    <property type="molecule type" value="Genomic_DNA"/>
</dbReference>
<gene>
    <name evidence="3" type="ORF">UT35_C0001G0007</name>
</gene>
<feature type="compositionally biased region" description="Basic residues" evidence="2">
    <location>
        <begin position="1"/>
        <end position="13"/>
    </location>
</feature>
<dbReference type="Proteomes" id="UP000033996">
    <property type="component" value="Unassembled WGS sequence"/>
</dbReference>
<dbReference type="InterPro" id="IPR000100">
    <property type="entry name" value="RNase_P"/>
</dbReference>
<protein>
    <submittedName>
        <fullName evidence="3">Uncharacterized protein</fullName>
    </submittedName>
</protein>
<feature type="region of interest" description="Disordered" evidence="2">
    <location>
        <begin position="1"/>
        <end position="20"/>
    </location>
</feature>
<organism evidence="3 4">
    <name type="scientific">Candidatus Yanofskybacteria bacterium GW2011_GWD1_39_16</name>
    <dbReference type="NCBI Taxonomy" id="1619030"/>
    <lineage>
        <taxon>Bacteria</taxon>
        <taxon>Candidatus Yanofskyibacteriota</taxon>
    </lineage>
</organism>
<name>A0A837HUU7_9BACT</name>
<evidence type="ECO:0000256" key="1">
    <source>
        <dbReference type="ARBA" id="ARBA00022884"/>
    </source>
</evidence>
<dbReference type="GO" id="GO:0000049">
    <property type="term" value="F:tRNA binding"/>
    <property type="evidence" value="ECO:0007669"/>
    <property type="project" value="InterPro"/>
</dbReference>
<dbReference type="GO" id="GO:0008033">
    <property type="term" value="P:tRNA processing"/>
    <property type="evidence" value="ECO:0007669"/>
    <property type="project" value="InterPro"/>
</dbReference>
<dbReference type="InterPro" id="IPR014721">
    <property type="entry name" value="Ribsml_uS5_D2-typ_fold_subgr"/>
</dbReference>
<accession>A0A837HUU7</accession>
<proteinExistence type="predicted"/>
<evidence type="ECO:0000313" key="4">
    <source>
        <dbReference type="Proteomes" id="UP000033996"/>
    </source>
</evidence>
<reference evidence="3 4" key="1">
    <citation type="journal article" date="2015" name="Nature">
        <title>rRNA introns, odd ribosomes, and small enigmatic genomes across a large radiation of phyla.</title>
        <authorList>
            <person name="Brown C.T."/>
            <person name="Hug L.A."/>
            <person name="Thomas B.C."/>
            <person name="Sharon I."/>
            <person name="Castelle C.J."/>
            <person name="Singh A."/>
            <person name="Wilkins M.J."/>
            <person name="Williams K.H."/>
            <person name="Banfield J.F."/>
        </authorList>
    </citation>
    <scope>NUCLEOTIDE SEQUENCE [LARGE SCALE GENOMIC DNA]</scope>
</reference>
<evidence type="ECO:0000313" key="3">
    <source>
        <dbReference type="EMBL" id="KKR09610.1"/>
    </source>
</evidence>
<sequence>MGIQKKLKISSKKAQKDTSRSGLIKKGKFVIIRWLETDRVQTGFMIGISSKIIPLASRRNRLKRVIIELLNKTNSKIRSGTSMSVGLSKAGQDQEIIKDLSDILKNNFYV</sequence>
<comment type="caution">
    <text evidence="3">The sequence shown here is derived from an EMBL/GenBank/DDBJ whole genome shotgun (WGS) entry which is preliminary data.</text>
</comment>
<keyword evidence="1" id="KW-0694">RNA-binding</keyword>